<gene>
    <name evidence="1" type="ORF">SEA_ATTOOMI_18</name>
</gene>
<evidence type="ECO:0000313" key="2">
    <source>
        <dbReference type="Proteomes" id="UP000241131"/>
    </source>
</evidence>
<accession>A0A2H5BLE2</accession>
<dbReference type="EMBL" id="MG593801">
    <property type="protein sequence ID" value="AUG87150.1"/>
    <property type="molecule type" value="Genomic_DNA"/>
</dbReference>
<organism evidence="1 2">
    <name type="scientific">Streptomyces phage Attoomi</name>
    <dbReference type="NCBI Taxonomy" id="2059881"/>
    <lineage>
        <taxon>Viruses</taxon>
        <taxon>Duplodnaviria</taxon>
        <taxon>Heunggongvirae</taxon>
        <taxon>Uroviricota</taxon>
        <taxon>Caudoviricetes</taxon>
        <taxon>Attoomivirus</taxon>
        <taxon>Attoomivirus attoomi</taxon>
    </lineage>
</organism>
<dbReference type="Proteomes" id="UP000241131">
    <property type="component" value="Segment"/>
</dbReference>
<proteinExistence type="predicted"/>
<evidence type="ECO:0000313" key="1">
    <source>
        <dbReference type="EMBL" id="AUG87150.1"/>
    </source>
</evidence>
<sequence>MAPLYRLLFADLVTDQLLDVLPVQGLGFDDYIGKTGAMSGKIPVPDKGMADRVRAAVVPGRTAVWVERGADIWWGGIVWTMTPSVDDRGAVSVDITAATFDSYLDRRVVFTTQTYAQVDQLAIARGLVGYAASLDKGDLGFQMDTQLSGVLRDRTYPASEVHRVRELLDDLAAVDNGFEWRVQVYRDHATGARVKRLQFGYPKIQVGAQPVMLTYPGNVLSYSMPTDATGMANVWQSRGANVDTTVDAQGGPLLSTAWLYTDRLNAGWPRLDGTSDYNSVSVKGTLDNHAKADLARARNATTIPSVRVRLDGEITPALIGARARLRIRDVWYADGLDATYRVVGLKVDPAERGREESAELYLEAT</sequence>
<keyword evidence="2" id="KW-1185">Reference proteome</keyword>
<reference evidence="2" key="1">
    <citation type="submission" date="2017-11" db="EMBL/GenBank/DDBJ databases">
        <authorList>
            <person name="Han C.G."/>
        </authorList>
    </citation>
    <scope>NUCLEOTIDE SEQUENCE [LARGE SCALE GENOMIC DNA]</scope>
</reference>
<protein>
    <submittedName>
        <fullName evidence="1">Minor tail protein</fullName>
    </submittedName>
</protein>
<name>A0A2H5BLE2_9CAUD</name>